<keyword evidence="7" id="KW-0732">Signal</keyword>
<sequence length="214" mass="23028">MIGVIMLLFGIAMAAGSFPGEVGVYSGIFVWGAIIYIIAGSLTVAADNQLSVCLVKGSMGMNVVATIISLTGIILYIVDAAGISYCNYSSNPFTQYNTYNPFTNPSPSPDAQIILSKCQKYWMRSQGISGVLVIFSLLEFIVSICASSFACKAVCQCCCCHKPEQVIIQVPYDNQLTPGGAPLPPSYETVENAVFQEYDQTPKYPAVTIHSDLM</sequence>
<evidence type="ECO:0000256" key="3">
    <source>
        <dbReference type="ARBA" id="ARBA00022692"/>
    </source>
</evidence>
<keyword evidence="4 6" id="KW-1133">Transmembrane helix</keyword>
<organism evidence="8 9">
    <name type="scientific">Umbra pygmaea</name>
    <name type="common">Eastern mudminnow</name>
    <dbReference type="NCBI Taxonomy" id="75934"/>
    <lineage>
        <taxon>Eukaryota</taxon>
        <taxon>Metazoa</taxon>
        <taxon>Chordata</taxon>
        <taxon>Craniata</taxon>
        <taxon>Vertebrata</taxon>
        <taxon>Euteleostomi</taxon>
        <taxon>Actinopterygii</taxon>
        <taxon>Neopterygii</taxon>
        <taxon>Teleostei</taxon>
        <taxon>Protacanthopterygii</taxon>
        <taxon>Esociformes</taxon>
        <taxon>Umbridae</taxon>
        <taxon>Umbra</taxon>
    </lineage>
</organism>
<proteinExistence type="inferred from homology"/>
<evidence type="ECO:0000256" key="5">
    <source>
        <dbReference type="ARBA" id="ARBA00023136"/>
    </source>
</evidence>
<dbReference type="GO" id="GO:0016020">
    <property type="term" value="C:membrane"/>
    <property type="evidence" value="ECO:0007669"/>
    <property type="project" value="UniProtKB-SubCell"/>
</dbReference>
<keyword evidence="3 6" id="KW-0812">Transmembrane</keyword>
<dbReference type="Pfam" id="PF04103">
    <property type="entry name" value="CD20"/>
    <property type="match status" value="1"/>
</dbReference>
<dbReference type="InterPro" id="IPR030417">
    <property type="entry name" value="MS4A"/>
</dbReference>
<evidence type="ECO:0000313" key="9">
    <source>
        <dbReference type="Proteomes" id="UP001557470"/>
    </source>
</evidence>
<feature type="transmembrane region" description="Helical" evidence="6">
    <location>
        <begin position="24"/>
        <end position="46"/>
    </location>
</feature>
<feature type="chain" id="PRO_5044844575" description="Membrane-spanning 4-domains subfamily A member 4A-like" evidence="7">
    <location>
        <begin position="17"/>
        <end position="214"/>
    </location>
</feature>
<evidence type="ECO:0000256" key="2">
    <source>
        <dbReference type="ARBA" id="ARBA00009565"/>
    </source>
</evidence>
<dbReference type="AlphaFoldDB" id="A0ABD0XPS3"/>
<accession>A0ABD0XPS3</accession>
<keyword evidence="5 6" id="KW-0472">Membrane</keyword>
<keyword evidence="9" id="KW-1185">Reference proteome</keyword>
<name>A0ABD0XPS3_UMBPY</name>
<dbReference type="PANTHER" id="PTHR23320">
    <property type="entry name" value="MEMBRANE-SPANNING 4-DOMAINS SUBFAMILY A MS4A -RELATED"/>
    <property type="match status" value="1"/>
</dbReference>
<evidence type="ECO:0000256" key="7">
    <source>
        <dbReference type="SAM" id="SignalP"/>
    </source>
</evidence>
<feature type="signal peptide" evidence="7">
    <location>
        <begin position="1"/>
        <end position="16"/>
    </location>
</feature>
<comment type="subcellular location">
    <subcellularLocation>
        <location evidence="1">Membrane</location>
        <topology evidence="1">Multi-pass membrane protein</topology>
    </subcellularLocation>
</comment>
<comment type="similarity">
    <text evidence="2">Belongs to the MS4A family.</text>
</comment>
<reference evidence="8 9" key="1">
    <citation type="submission" date="2024-06" db="EMBL/GenBank/DDBJ databases">
        <authorList>
            <person name="Pan Q."/>
            <person name="Wen M."/>
            <person name="Jouanno E."/>
            <person name="Zahm M."/>
            <person name="Klopp C."/>
            <person name="Cabau C."/>
            <person name="Louis A."/>
            <person name="Berthelot C."/>
            <person name="Parey E."/>
            <person name="Roest Crollius H."/>
            <person name="Montfort J."/>
            <person name="Robinson-Rechavi M."/>
            <person name="Bouchez O."/>
            <person name="Lampietro C."/>
            <person name="Lopez Roques C."/>
            <person name="Donnadieu C."/>
            <person name="Postlethwait J."/>
            <person name="Bobe J."/>
            <person name="Verreycken H."/>
            <person name="Guiguen Y."/>
        </authorList>
    </citation>
    <scope>NUCLEOTIDE SEQUENCE [LARGE SCALE GENOMIC DNA]</scope>
    <source>
        <strain evidence="8">Up_M1</strain>
        <tissue evidence="8">Testis</tissue>
    </source>
</reference>
<evidence type="ECO:0000256" key="4">
    <source>
        <dbReference type="ARBA" id="ARBA00022989"/>
    </source>
</evidence>
<dbReference type="Proteomes" id="UP001557470">
    <property type="component" value="Unassembled WGS sequence"/>
</dbReference>
<comment type="caution">
    <text evidence="8">The sequence shown here is derived from an EMBL/GenBank/DDBJ whole genome shotgun (WGS) entry which is preliminary data.</text>
</comment>
<evidence type="ECO:0000256" key="6">
    <source>
        <dbReference type="SAM" id="Phobius"/>
    </source>
</evidence>
<dbReference type="PANTHER" id="PTHR23320:SF128">
    <property type="entry name" value="MEMBRANE-SPANNING 4-DOMAINS SUBFAMILY A MEMBER 4A"/>
    <property type="match status" value="1"/>
</dbReference>
<gene>
    <name evidence="8" type="ORF">UPYG_G00096480</name>
</gene>
<feature type="transmembrane region" description="Helical" evidence="6">
    <location>
        <begin position="127"/>
        <end position="150"/>
    </location>
</feature>
<evidence type="ECO:0008006" key="10">
    <source>
        <dbReference type="Google" id="ProtNLM"/>
    </source>
</evidence>
<dbReference type="InterPro" id="IPR007237">
    <property type="entry name" value="CD20-like"/>
</dbReference>
<evidence type="ECO:0000256" key="1">
    <source>
        <dbReference type="ARBA" id="ARBA00004141"/>
    </source>
</evidence>
<dbReference type="EMBL" id="JAGEUA010000003">
    <property type="protein sequence ID" value="KAL0992667.1"/>
    <property type="molecule type" value="Genomic_DNA"/>
</dbReference>
<protein>
    <recommendedName>
        <fullName evidence="10">Membrane-spanning 4-domains subfamily A member 4A-like</fullName>
    </recommendedName>
</protein>
<evidence type="ECO:0000313" key="8">
    <source>
        <dbReference type="EMBL" id="KAL0992667.1"/>
    </source>
</evidence>